<protein>
    <submittedName>
        <fullName evidence="3">Histone deacetylase</fullName>
    </submittedName>
</protein>
<dbReference type="CDD" id="cd09992">
    <property type="entry name" value="HDAC_classII"/>
    <property type="match status" value="1"/>
</dbReference>
<sequence>MKTYFITHDTCVKHSAGAGHPENGQRLQAIFDALAEKNIALEKRIAEKVSVDYLPLVHTSAHIEKVLAAHGKKTMFDADTHTNEHSVDAALYAAGAGVEAVDLVLQEPGSTAFCAVRPPGHHAESNRVMGFCLLNSVAIAAAYAIKYKGLQRVLIFDPDVHHGNGTQEIFYHRGDVFYASIHQFPHYPGTGRYEEKGVGDGVGKNANYPLRCGEGDETYIYLAQHAIVDIIKEYKPQLILFSAGFDAHELDPLGGMQVTCQGFCAMYSVIMRHALAEKIPFVYTLEGGYSLNALSSSIHLLLETITTESWPQVSRVIPPEYVKKLLHQ</sequence>
<evidence type="ECO:0000256" key="1">
    <source>
        <dbReference type="ARBA" id="ARBA00005947"/>
    </source>
</evidence>
<dbReference type="InterPro" id="IPR023801">
    <property type="entry name" value="His_deacetylse_dom"/>
</dbReference>
<name>A0A5S9IKT1_UABAM</name>
<evidence type="ECO:0000259" key="2">
    <source>
        <dbReference type="Pfam" id="PF00850"/>
    </source>
</evidence>
<dbReference type="PANTHER" id="PTHR10625:SF10">
    <property type="entry name" value="HISTONE DEACETYLASE HDAC1"/>
    <property type="match status" value="1"/>
</dbReference>
<dbReference type="OrthoDB" id="9808367at2"/>
<dbReference type="GO" id="GO:0040029">
    <property type="term" value="P:epigenetic regulation of gene expression"/>
    <property type="evidence" value="ECO:0007669"/>
    <property type="project" value="TreeGrafter"/>
</dbReference>
<dbReference type="PRINTS" id="PR01270">
    <property type="entry name" value="HDASUPER"/>
</dbReference>
<feature type="domain" description="Histone deacetylase" evidence="2">
    <location>
        <begin position="20"/>
        <end position="303"/>
    </location>
</feature>
<dbReference type="PANTHER" id="PTHR10625">
    <property type="entry name" value="HISTONE DEACETYLASE HDAC1-RELATED"/>
    <property type="match status" value="1"/>
</dbReference>
<evidence type="ECO:0000313" key="3">
    <source>
        <dbReference type="EMBL" id="BBM82890.1"/>
    </source>
</evidence>
<reference evidence="3 4" key="1">
    <citation type="submission" date="2019-08" db="EMBL/GenBank/DDBJ databases">
        <title>Complete genome sequence of Candidatus Uab amorphum.</title>
        <authorList>
            <person name="Shiratori T."/>
            <person name="Suzuki S."/>
            <person name="Kakizawa Y."/>
            <person name="Ishida K."/>
        </authorList>
    </citation>
    <scope>NUCLEOTIDE SEQUENCE [LARGE SCALE GENOMIC DNA]</scope>
    <source>
        <strain evidence="3 4">SRT547</strain>
    </source>
</reference>
<dbReference type="Proteomes" id="UP000326354">
    <property type="component" value="Chromosome"/>
</dbReference>
<organism evidence="3 4">
    <name type="scientific">Uabimicrobium amorphum</name>
    <dbReference type="NCBI Taxonomy" id="2596890"/>
    <lineage>
        <taxon>Bacteria</taxon>
        <taxon>Pseudomonadati</taxon>
        <taxon>Planctomycetota</taxon>
        <taxon>Candidatus Uabimicrobiia</taxon>
        <taxon>Candidatus Uabimicrobiales</taxon>
        <taxon>Candidatus Uabimicrobiaceae</taxon>
        <taxon>Candidatus Uabimicrobium</taxon>
    </lineage>
</organism>
<dbReference type="RefSeq" id="WP_151967116.1">
    <property type="nucleotide sequence ID" value="NZ_AP019860.1"/>
</dbReference>
<dbReference type="KEGG" id="uam:UABAM_01233"/>
<keyword evidence="4" id="KW-1185">Reference proteome</keyword>
<dbReference type="SUPFAM" id="SSF52768">
    <property type="entry name" value="Arginase/deacetylase"/>
    <property type="match status" value="1"/>
</dbReference>
<comment type="similarity">
    <text evidence="1">Belongs to the histone deacetylase family.</text>
</comment>
<dbReference type="EMBL" id="AP019860">
    <property type="protein sequence ID" value="BBM82890.1"/>
    <property type="molecule type" value="Genomic_DNA"/>
</dbReference>
<dbReference type="InterPro" id="IPR037138">
    <property type="entry name" value="His_deacetylse_dom_sf"/>
</dbReference>
<evidence type="ECO:0000313" key="4">
    <source>
        <dbReference type="Proteomes" id="UP000326354"/>
    </source>
</evidence>
<dbReference type="Pfam" id="PF00850">
    <property type="entry name" value="Hist_deacetyl"/>
    <property type="match status" value="1"/>
</dbReference>
<dbReference type="Gene3D" id="3.40.800.20">
    <property type="entry name" value="Histone deacetylase domain"/>
    <property type="match status" value="1"/>
</dbReference>
<gene>
    <name evidence="3" type="ORF">UABAM_01233</name>
</gene>
<dbReference type="GO" id="GO:0004407">
    <property type="term" value="F:histone deacetylase activity"/>
    <property type="evidence" value="ECO:0007669"/>
    <property type="project" value="TreeGrafter"/>
</dbReference>
<dbReference type="InterPro" id="IPR023696">
    <property type="entry name" value="Ureohydrolase_dom_sf"/>
</dbReference>
<proteinExistence type="inferred from homology"/>
<dbReference type="InterPro" id="IPR000286">
    <property type="entry name" value="HDACs"/>
</dbReference>
<accession>A0A5S9IKT1</accession>
<dbReference type="AlphaFoldDB" id="A0A5S9IKT1"/>